<keyword evidence="2" id="KW-1185">Reference proteome</keyword>
<dbReference type="OrthoDB" id="4623481at2"/>
<proteinExistence type="predicted"/>
<name>A0A243Q7M3_9ACTN</name>
<gene>
    <name evidence="1" type="ORF">CA982_16740</name>
</gene>
<dbReference type="AlphaFoldDB" id="A0A243Q7M3"/>
<comment type="caution">
    <text evidence="1">The sequence shown here is derived from an EMBL/GenBank/DDBJ whole genome shotgun (WGS) entry which is preliminary data.</text>
</comment>
<protein>
    <recommendedName>
        <fullName evidence="3">YbjN domain-containing protein</fullName>
    </recommendedName>
</protein>
<organism evidence="1 2">
    <name type="scientific">Gordonia lacunae</name>
    <dbReference type="NCBI Taxonomy" id="417102"/>
    <lineage>
        <taxon>Bacteria</taxon>
        <taxon>Bacillati</taxon>
        <taxon>Actinomycetota</taxon>
        <taxon>Actinomycetes</taxon>
        <taxon>Mycobacteriales</taxon>
        <taxon>Gordoniaceae</taxon>
        <taxon>Gordonia</taxon>
    </lineage>
</organism>
<dbReference type="EMBL" id="NGFO01000020">
    <property type="protein sequence ID" value="OUC77456.1"/>
    <property type="molecule type" value="Genomic_DNA"/>
</dbReference>
<dbReference type="STRING" id="417102.CA982_16740"/>
<dbReference type="Proteomes" id="UP000194632">
    <property type="component" value="Unassembled WGS sequence"/>
</dbReference>
<dbReference type="RefSeq" id="WP_086536415.1">
    <property type="nucleotide sequence ID" value="NZ_NGFO01000020.1"/>
</dbReference>
<reference evidence="1 2" key="1">
    <citation type="submission" date="2017-05" db="EMBL/GenBank/DDBJ databases">
        <title>Biotechnological potential of actinobacteria isolated from South African environments.</title>
        <authorList>
            <person name="Le Roes-Hill M."/>
            <person name="Prins A."/>
            <person name="Durrell K.A."/>
        </authorList>
    </citation>
    <scope>NUCLEOTIDE SEQUENCE [LARGE SCALE GENOMIC DNA]</scope>
    <source>
        <strain evidence="1">BS2</strain>
    </source>
</reference>
<evidence type="ECO:0008006" key="3">
    <source>
        <dbReference type="Google" id="ProtNLM"/>
    </source>
</evidence>
<accession>A0A243Q7M3</accession>
<evidence type="ECO:0000313" key="1">
    <source>
        <dbReference type="EMBL" id="OUC77456.1"/>
    </source>
</evidence>
<evidence type="ECO:0000313" key="2">
    <source>
        <dbReference type="Proteomes" id="UP000194632"/>
    </source>
</evidence>
<sequence>MTDAAALLDRTAEIVAELGPVDRPDADSLVVQVGPTRASIRVLTLADGLDVLALTQMVAMDLPNTPTLRDDVEACAAQLSFGSLRRSDRAGVTTDVLQYYTFPASQLDDVPLLTVLHIVLAAGVDAAERLVGPASAP</sequence>